<dbReference type="STRING" id="128403.WA1_40885"/>
<evidence type="ECO:0000313" key="2">
    <source>
        <dbReference type="EMBL" id="KYC36098.1"/>
    </source>
</evidence>
<protein>
    <submittedName>
        <fullName evidence="2">Peptidoglycan-binding protein</fullName>
    </submittedName>
</protein>
<comment type="caution">
    <text evidence="2">The sequence shown here is derived from an EMBL/GenBank/DDBJ whole genome shotgun (WGS) entry which is preliminary data.</text>
</comment>
<reference evidence="2 3" key="1">
    <citation type="journal article" date="2013" name="Genome Biol. Evol.">
        <title>Genomes of Stigonematalean cyanobacteria (subsection V) and the evolution of oxygenic photosynthesis from prokaryotes to plastids.</title>
        <authorList>
            <person name="Dagan T."/>
            <person name="Roettger M."/>
            <person name="Stucken K."/>
            <person name="Landan G."/>
            <person name="Koch R."/>
            <person name="Major P."/>
            <person name="Gould S.B."/>
            <person name="Goremykin V.V."/>
            <person name="Rippka R."/>
            <person name="Tandeau de Marsac N."/>
            <person name="Gugger M."/>
            <person name="Lockhart P.J."/>
            <person name="Allen J.F."/>
            <person name="Brune I."/>
            <person name="Maus I."/>
            <person name="Puhler A."/>
            <person name="Martin W.F."/>
        </authorList>
    </citation>
    <scope>NUCLEOTIDE SEQUENCE [LARGE SCALE GENOMIC DNA]</scope>
    <source>
        <strain evidence="2 3">PCC 7110</strain>
    </source>
</reference>
<dbReference type="InterPro" id="IPR018392">
    <property type="entry name" value="LysM"/>
</dbReference>
<dbReference type="Pfam" id="PF19266">
    <property type="entry name" value="CIS_tube"/>
    <property type="match status" value="1"/>
</dbReference>
<gene>
    <name evidence="2" type="ORF">WA1_40885</name>
</gene>
<sequence length="210" mass="23975">MALEKAFIKILTGSRKDEIINVSFNPTEYSLEVSNQFQRTAIPGTSTPVTQFVSGNTETLTMDLFFDSYETKENVRTYTDKITKLLDIDPALHAPPICEFHWSPALQFKATVEQVTHKFTLFLESGIPVRATLSVTFKEYRTLSEQIIDVKKESRDRTKRITVKQSDRLWHIADQEYEEPGLWRPIATANKISNPRILAVGTELVVPVLK</sequence>
<dbReference type="RefSeq" id="WP_017742791.1">
    <property type="nucleotide sequence ID" value="NZ_KQ976354.1"/>
</dbReference>
<dbReference type="EMBL" id="ANNX02000047">
    <property type="protein sequence ID" value="KYC36098.1"/>
    <property type="molecule type" value="Genomic_DNA"/>
</dbReference>
<evidence type="ECO:0000259" key="1">
    <source>
        <dbReference type="PROSITE" id="PS51782"/>
    </source>
</evidence>
<evidence type="ECO:0000313" key="3">
    <source>
        <dbReference type="Proteomes" id="UP000076925"/>
    </source>
</evidence>
<keyword evidence="3" id="KW-1185">Reference proteome</keyword>
<dbReference type="Gene3D" id="3.10.350.10">
    <property type="entry name" value="LysM domain"/>
    <property type="match status" value="1"/>
</dbReference>
<proteinExistence type="predicted"/>
<accession>A0A139WUH4</accession>
<name>A0A139WUH4_9CYAN</name>
<dbReference type="PROSITE" id="PS51782">
    <property type="entry name" value="LYSM"/>
    <property type="match status" value="1"/>
</dbReference>
<dbReference type="InterPro" id="IPR045361">
    <property type="entry name" value="CIS_tube_prot_N"/>
</dbReference>
<dbReference type="OrthoDB" id="9815939at2"/>
<organism evidence="2 3">
    <name type="scientific">Scytonema hofmannii PCC 7110</name>
    <dbReference type="NCBI Taxonomy" id="128403"/>
    <lineage>
        <taxon>Bacteria</taxon>
        <taxon>Bacillati</taxon>
        <taxon>Cyanobacteriota</taxon>
        <taxon>Cyanophyceae</taxon>
        <taxon>Nostocales</taxon>
        <taxon>Scytonemataceae</taxon>
        <taxon>Scytonema</taxon>
    </lineage>
</organism>
<dbReference type="AlphaFoldDB" id="A0A139WUH4"/>
<dbReference type="Pfam" id="PF01476">
    <property type="entry name" value="LysM"/>
    <property type="match status" value="1"/>
</dbReference>
<dbReference type="Proteomes" id="UP000076925">
    <property type="component" value="Unassembled WGS sequence"/>
</dbReference>
<dbReference type="InterPro" id="IPR036779">
    <property type="entry name" value="LysM_dom_sf"/>
</dbReference>
<feature type="domain" description="LysM" evidence="1">
    <location>
        <begin position="159"/>
        <end position="206"/>
    </location>
</feature>